<keyword evidence="2" id="KW-1185">Reference proteome</keyword>
<comment type="caution">
    <text evidence="1">The sequence shown here is derived from an EMBL/GenBank/DDBJ whole genome shotgun (WGS) entry which is preliminary data.</text>
</comment>
<dbReference type="AlphaFoldDB" id="A0A841GWM7"/>
<dbReference type="Proteomes" id="UP000582837">
    <property type="component" value="Unassembled WGS sequence"/>
</dbReference>
<dbReference type="EMBL" id="JACHIA010000004">
    <property type="protein sequence ID" value="MBB6070284.1"/>
    <property type="molecule type" value="Genomic_DNA"/>
</dbReference>
<proteinExistence type="predicted"/>
<protein>
    <submittedName>
        <fullName evidence="1">Uncharacterized protein</fullName>
    </submittedName>
</protein>
<accession>A0A841GWM7</accession>
<organism evidence="1 2">
    <name type="scientific">Longimicrobium terrae</name>
    <dbReference type="NCBI Taxonomy" id="1639882"/>
    <lineage>
        <taxon>Bacteria</taxon>
        <taxon>Pseudomonadati</taxon>
        <taxon>Gemmatimonadota</taxon>
        <taxon>Longimicrobiia</taxon>
        <taxon>Longimicrobiales</taxon>
        <taxon>Longimicrobiaceae</taxon>
        <taxon>Longimicrobium</taxon>
    </lineage>
</organism>
<evidence type="ECO:0000313" key="2">
    <source>
        <dbReference type="Proteomes" id="UP000582837"/>
    </source>
</evidence>
<name>A0A841GWM7_9BACT</name>
<sequence>MERGSPGTGCGALPVEYETCDWWNPCGGDAGGTPSPATPTGGPPPPSLCWECQQPDPNTPCTSGDRTIDSPGVNAIFTDLWDRSNPRAQHADRREQAAWILERNGVLTAVPMLTESTPCSAPSLEPPPPGAVGYIHTHPYGLGNVPICDIYYGGTASSADIDTMRLWGFDRAYILDEMGIGVVTDKTVGTETIRKSRCRY</sequence>
<evidence type="ECO:0000313" key="1">
    <source>
        <dbReference type="EMBL" id="MBB6070284.1"/>
    </source>
</evidence>
<gene>
    <name evidence="1" type="ORF">HNQ61_001903</name>
</gene>
<reference evidence="1 2" key="1">
    <citation type="submission" date="2020-08" db="EMBL/GenBank/DDBJ databases">
        <title>Genomic Encyclopedia of Type Strains, Phase IV (KMG-IV): sequencing the most valuable type-strain genomes for metagenomic binning, comparative biology and taxonomic classification.</title>
        <authorList>
            <person name="Goeker M."/>
        </authorList>
    </citation>
    <scope>NUCLEOTIDE SEQUENCE [LARGE SCALE GENOMIC DNA]</scope>
    <source>
        <strain evidence="1 2">DSM 29007</strain>
    </source>
</reference>